<dbReference type="EMBL" id="JABEQL010000056">
    <property type="protein sequence ID" value="MBB2181235.1"/>
    <property type="molecule type" value="Genomic_DNA"/>
</dbReference>
<name>A0A7W4JH98_9PROT</name>
<protein>
    <submittedName>
        <fullName evidence="1">Uncharacterized protein</fullName>
    </submittedName>
</protein>
<proteinExistence type="predicted"/>
<reference evidence="1 2" key="1">
    <citation type="submission" date="2020-04" db="EMBL/GenBank/DDBJ databases">
        <title>Description of novel Gluconacetobacter.</title>
        <authorList>
            <person name="Sombolestani A."/>
        </authorList>
    </citation>
    <scope>NUCLEOTIDE SEQUENCE [LARGE SCALE GENOMIC DNA]</scope>
    <source>
        <strain evidence="1 2">LMG 27725</strain>
    </source>
</reference>
<keyword evidence="2" id="KW-1185">Reference proteome</keyword>
<evidence type="ECO:0000313" key="2">
    <source>
        <dbReference type="Proteomes" id="UP000525623"/>
    </source>
</evidence>
<organism evidence="1 2">
    <name type="scientific">Gluconacetobacter tumulicola</name>
    <dbReference type="NCBI Taxonomy" id="1017177"/>
    <lineage>
        <taxon>Bacteria</taxon>
        <taxon>Pseudomonadati</taxon>
        <taxon>Pseudomonadota</taxon>
        <taxon>Alphaproteobacteria</taxon>
        <taxon>Acetobacterales</taxon>
        <taxon>Acetobacteraceae</taxon>
        <taxon>Gluconacetobacter</taxon>
    </lineage>
</organism>
<dbReference type="Proteomes" id="UP000525623">
    <property type="component" value="Unassembled WGS sequence"/>
</dbReference>
<accession>A0A7W4JH98</accession>
<comment type="caution">
    <text evidence="1">The sequence shown here is derived from an EMBL/GenBank/DDBJ whole genome shotgun (WGS) entry which is preliminary data.</text>
</comment>
<sequence>MAKITIKTDETLEIDLSPAISGHKKITVRKPNYSEIKVALGKNDGTPTGTAEANDFLYQTVTDLSPLDLAIMPGAVIKAIDDFLAT</sequence>
<dbReference type="RefSeq" id="WP_182968958.1">
    <property type="nucleotide sequence ID" value="NZ_BAABGC010000038.1"/>
</dbReference>
<evidence type="ECO:0000313" key="1">
    <source>
        <dbReference type="EMBL" id="MBB2181235.1"/>
    </source>
</evidence>
<dbReference type="AlphaFoldDB" id="A0A7W4JH98"/>
<gene>
    <name evidence="1" type="ORF">HLH29_19190</name>
</gene>